<dbReference type="EMBL" id="FR695864">
    <property type="protein sequence ID" value="CBX27256.1"/>
    <property type="molecule type" value="Genomic_DNA"/>
</dbReference>
<dbReference type="GO" id="GO:0015562">
    <property type="term" value="F:efflux transmembrane transporter activity"/>
    <property type="evidence" value="ECO:0007669"/>
    <property type="project" value="InterPro"/>
</dbReference>
<evidence type="ECO:0000256" key="2">
    <source>
        <dbReference type="ARBA" id="ARBA00022452"/>
    </source>
</evidence>
<accession>E1Y9L2</accession>
<dbReference type="Gene3D" id="1.20.1600.10">
    <property type="entry name" value="Outer membrane efflux proteins (OEP)"/>
    <property type="match status" value="1"/>
</dbReference>
<dbReference type="GO" id="GO:0015288">
    <property type="term" value="F:porin activity"/>
    <property type="evidence" value="ECO:0007669"/>
    <property type="project" value="TreeGrafter"/>
</dbReference>
<evidence type="ECO:0000256" key="1">
    <source>
        <dbReference type="ARBA" id="ARBA00004442"/>
    </source>
</evidence>
<keyword evidence="3" id="KW-0812">Transmembrane</keyword>
<dbReference type="AlphaFoldDB" id="E1Y9L2"/>
<keyword evidence="2" id="KW-1134">Transmembrane beta strand</keyword>
<evidence type="ECO:0008006" key="7">
    <source>
        <dbReference type="Google" id="ProtNLM"/>
    </source>
</evidence>
<evidence type="ECO:0000256" key="5">
    <source>
        <dbReference type="ARBA" id="ARBA00023237"/>
    </source>
</evidence>
<evidence type="ECO:0000256" key="3">
    <source>
        <dbReference type="ARBA" id="ARBA00022692"/>
    </source>
</evidence>
<dbReference type="PANTHER" id="PTHR30026:SF20">
    <property type="entry name" value="OUTER MEMBRANE PROTEIN TOLC"/>
    <property type="match status" value="1"/>
</dbReference>
<dbReference type="SUPFAM" id="SSF56954">
    <property type="entry name" value="Outer membrane efflux proteins (OEP)"/>
    <property type="match status" value="1"/>
</dbReference>
<keyword evidence="5" id="KW-0998">Cell outer membrane</keyword>
<organism evidence="6">
    <name type="scientific">uncultured Desulfobacterium sp</name>
    <dbReference type="NCBI Taxonomy" id="201089"/>
    <lineage>
        <taxon>Bacteria</taxon>
        <taxon>Pseudomonadati</taxon>
        <taxon>Thermodesulfobacteriota</taxon>
        <taxon>Desulfobacteria</taxon>
        <taxon>Desulfobacterales</taxon>
        <taxon>Desulfobacteriaceae</taxon>
        <taxon>Desulfobacterium</taxon>
        <taxon>environmental samples</taxon>
    </lineage>
</organism>
<comment type="subcellular location">
    <subcellularLocation>
        <location evidence="1">Cell outer membrane</location>
    </subcellularLocation>
</comment>
<gene>
    <name evidence="6" type="ORF">N47_A12850</name>
</gene>
<dbReference type="GO" id="GO:0009279">
    <property type="term" value="C:cell outer membrane"/>
    <property type="evidence" value="ECO:0007669"/>
    <property type="project" value="UniProtKB-SubCell"/>
</dbReference>
<sequence>MDSELDALKLAQELLKMLEATAAVRYSTGEGDQESQIKAQLESSRLLEKMADINAKRKEMSAGLNRLLGRSGNISIGKVVSLPIVSLTQEELGKSEELALVNAPSVLIKSYAVKAAKYRLESADLDFWPDFFVGAGIGYDNNYEPMALVSFGITLPLWQNVKQKPLKRAANLKVGESEKLLEEAKLAVSSEITNLIARWKRDQEQVVIYLKFHCF</sequence>
<proteinExistence type="predicted"/>
<reference evidence="6" key="1">
    <citation type="journal article" date="2011" name="Environ. Microbiol.">
        <title>Genomic insights into the metabolic potential of the polycyclic aromatic hydrocarbon degrading sulfate-reducing Deltaproteobacterium N47.</title>
        <authorList>
            <person name="Bergmann F."/>
            <person name="Selesi D."/>
            <person name="Weinmaier T."/>
            <person name="Tischler P."/>
            <person name="Rattei T."/>
            <person name="Meckenstock R.U."/>
        </authorList>
    </citation>
    <scope>NUCLEOTIDE SEQUENCE</scope>
</reference>
<dbReference type="GO" id="GO:1990281">
    <property type="term" value="C:efflux pump complex"/>
    <property type="evidence" value="ECO:0007669"/>
    <property type="project" value="TreeGrafter"/>
</dbReference>
<protein>
    <recommendedName>
        <fullName evidence="7">Outer membrane efflux protein</fullName>
    </recommendedName>
</protein>
<evidence type="ECO:0000256" key="4">
    <source>
        <dbReference type="ARBA" id="ARBA00023136"/>
    </source>
</evidence>
<evidence type="ECO:0000313" key="6">
    <source>
        <dbReference type="EMBL" id="CBX27256.1"/>
    </source>
</evidence>
<name>E1Y9L2_9BACT</name>
<dbReference type="InterPro" id="IPR051906">
    <property type="entry name" value="TolC-like"/>
</dbReference>
<keyword evidence="4" id="KW-0472">Membrane</keyword>
<dbReference type="PANTHER" id="PTHR30026">
    <property type="entry name" value="OUTER MEMBRANE PROTEIN TOLC"/>
    <property type="match status" value="1"/>
</dbReference>